<reference evidence="3 4" key="1">
    <citation type="submission" date="2020-08" db="EMBL/GenBank/DDBJ databases">
        <title>Sequencing the genomes of 1000 actinobacteria strains.</title>
        <authorList>
            <person name="Klenk H.-P."/>
        </authorList>
    </citation>
    <scope>NUCLEOTIDE SEQUENCE [LARGE SCALE GENOMIC DNA]</scope>
    <source>
        <strain evidence="3 4">DSM 45362</strain>
    </source>
</reference>
<evidence type="ECO:0000313" key="3">
    <source>
        <dbReference type="EMBL" id="MBB5870625.1"/>
    </source>
</evidence>
<dbReference type="InterPro" id="IPR006222">
    <property type="entry name" value="GCVT_N"/>
</dbReference>
<name>A0A841BSE2_9ACTN</name>
<dbReference type="PANTHER" id="PTHR22602:SF0">
    <property type="entry name" value="TRANSFERASE CAF17, MITOCHONDRIAL-RELATED"/>
    <property type="match status" value="1"/>
</dbReference>
<feature type="domain" description="GCVT N-terminal" evidence="2">
    <location>
        <begin position="25"/>
        <end position="261"/>
    </location>
</feature>
<evidence type="ECO:0000259" key="2">
    <source>
        <dbReference type="Pfam" id="PF01571"/>
    </source>
</evidence>
<organism evidence="3 4">
    <name type="scientific">Allocatelliglobosispora scoriae</name>
    <dbReference type="NCBI Taxonomy" id="643052"/>
    <lineage>
        <taxon>Bacteria</taxon>
        <taxon>Bacillati</taxon>
        <taxon>Actinomycetota</taxon>
        <taxon>Actinomycetes</taxon>
        <taxon>Micromonosporales</taxon>
        <taxon>Micromonosporaceae</taxon>
        <taxon>Allocatelliglobosispora</taxon>
    </lineage>
</organism>
<proteinExistence type="predicted"/>
<sequence>MVTIEELTPESLDVGAVAHYGDPHREQRSLGEGAGLVDRSHRGVIALTGEDRLTYLHNITTQHLTGLPPWTGTETLFLSPHGHIEHHALITDDGTTTWLDVEPGTVVDLHRFLDRMRFMMRVEPVDVSADWAVLTLAGPQAAPVLAALGVTLADPRVAAVPGPKFPSGTVAPHTTSGYAVSPLPTGGWARSGVAGVDLLIPRSTVPDVWGRLIDAGATPVGHWAYEAHRVAARRPRLGFETDHRTLPSEVDLMATAVHLDKGCYRGQETVARVHNLGRPPRRLALLHLDGIATDHPPAPGTPVTLEDGREIGFVGTATRHYELGMIALAVLKRSTPDDAVLRVGESSAAIDLP</sequence>
<accession>A0A841BSE2</accession>
<gene>
    <name evidence="3" type="ORF">F4553_004004</name>
</gene>
<comment type="caution">
    <text evidence="3">The sequence shown here is derived from an EMBL/GenBank/DDBJ whole genome shotgun (WGS) entry which is preliminary data.</text>
</comment>
<keyword evidence="1" id="KW-0809">Transit peptide</keyword>
<dbReference type="PANTHER" id="PTHR22602">
    <property type="entry name" value="TRANSFERASE CAF17, MITOCHONDRIAL-RELATED"/>
    <property type="match status" value="1"/>
</dbReference>
<dbReference type="GO" id="GO:0016226">
    <property type="term" value="P:iron-sulfur cluster assembly"/>
    <property type="evidence" value="ECO:0007669"/>
    <property type="project" value="TreeGrafter"/>
</dbReference>
<dbReference type="Proteomes" id="UP000587527">
    <property type="component" value="Unassembled WGS sequence"/>
</dbReference>
<dbReference type="EMBL" id="JACHMN010000002">
    <property type="protein sequence ID" value="MBB5870625.1"/>
    <property type="molecule type" value="Genomic_DNA"/>
</dbReference>
<keyword evidence="4" id="KW-1185">Reference proteome</keyword>
<dbReference type="InterPro" id="IPR045179">
    <property type="entry name" value="YgfZ/GcvT"/>
</dbReference>
<dbReference type="Gene3D" id="3.30.1360.120">
    <property type="entry name" value="Probable tRNA modification gtpase trme, domain 1"/>
    <property type="match status" value="1"/>
</dbReference>
<dbReference type="Pfam" id="PF01571">
    <property type="entry name" value="GCV_T"/>
    <property type="match status" value="1"/>
</dbReference>
<dbReference type="NCBIfam" id="TIGR03317">
    <property type="entry name" value="ygfZ_signature"/>
    <property type="match status" value="1"/>
</dbReference>
<dbReference type="SUPFAM" id="SSF103025">
    <property type="entry name" value="Folate-binding domain"/>
    <property type="match status" value="1"/>
</dbReference>
<dbReference type="AlphaFoldDB" id="A0A841BSE2"/>
<evidence type="ECO:0000256" key="1">
    <source>
        <dbReference type="ARBA" id="ARBA00022946"/>
    </source>
</evidence>
<protein>
    <submittedName>
        <fullName evidence="3">Folate-binding protein YgfZ</fullName>
    </submittedName>
</protein>
<dbReference type="InterPro" id="IPR017703">
    <property type="entry name" value="YgfZ/GCV_T_CS"/>
</dbReference>
<dbReference type="InterPro" id="IPR027266">
    <property type="entry name" value="TrmE/GcvT-like"/>
</dbReference>
<dbReference type="PIRSF" id="PIRSF006487">
    <property type="entry name" value="GcvT"/>
    <property type="match status" value="1"/>
</dbReference>
<evidence type="ECO:0000313" key="4">
    <source>
        <dbReference type="Proteomes" id="UP000587527"/>
    </source>
</evidence>